<dbReference type="EMBL" id="BMJJ01000010">
    <property type="protein sequence ID" value="GGD32683.1"/>
    <property type="molecule type" value="Genomic_DNA"/>
</dbReference>
<accession>A0A916Y6Z8</accession>
<reference evidence="1" key="1">
    <citation type="journal article" date="2014" name="Int. J. Syst. Evol. Microbiol.">
        <title>Complete genome sequence of Corynebacterium casei LMG S-19264T (=DSM 44701T), isolated from a smear-ripened cheese.</title>
        <authorList>
            <consortium name="US DOE Joint Genome Institute (JGI-PGF)"/>
            <person name="Walter F."/>
            <person name="Albersmeier A."/>
            <person name="Kalinowski J."/>
            <person name="Ruckert C."/>
        </authorList>
    </citation>
    <scope>NUCLEOTIDE SEQUENCE</scope>
    <source>
        <strain evidence="1">CGMCC 1.15493</strain>
    </source>
</reference>
<dbReference type="Gene3D" id="3.10.450.530">
    <property type="entry name" value="Ribonuclease toxin, BrnT, of type II toxin-antitoxin system"/>
    <property type="match status" value="1"/>
</dbReference>
<dbReference type="AlphaFoldDB" id="A0A916Y6Z8"/>
<gene>
    <name evidence="1" type="ORF">GCM10011335_39580</name>
</gene>
<dbReference type="InterPro" id="IPR038573">
    <property type="entry name" value="BrnT_sf"/>
</dbReference>
<evidence type="ECO:0008006" key="3">
    <source>
        <dbReference type="Google" id="ProtNLM"/>
    </source>
</evidence>
<dbReference type="Proteomes" id="UP000613160">
    <property type="component" value="Unassembled WGS sequence"/>
</dbReference>
<sequence length="90" mass="10345">MRIVFDPAKDATNIAKHGISLARAEDLEILAFLVDDRHDYGEARFRAFGLIDGVAHCLVYAVREGHIRAISLRRAHSKEMRRHVTRSDYR</sequence>
<name>A0A916Y6Z8_9HYPH</name>
<dbReference type="Pfam" id="PF04365">
    <property type="entry name" value="BrnT_toxin"/>
    <property type="match status" value="1"/>
</dbReference>
<evidence type="ECO:0000313" key="1">
    <source>
        <dbReference type="EMBL" id="GGD32683.1"/>
    </source>
</evidence>
<reference evidence="1" key="2">
    <citation type="submission" date="2020-09" db="EMBL/GenBank/DDBJ databases">
        <authorList>
            <person name="Sun Q."/>
            <person name="Zhou Y."/>
        </authorList>
    </citation>
    <scope>NUCLEOTIDE SEQUENCE</scope>
    <source>
        <strain evidence="1">CGMCC 1.15493</strain>
    </source>
</reference>
<proteinExistence type="predicted"/>
<organism evidence="1 2">
    <name type="scientific">Aureimonas glaciei</name>
    <dbReference type="NCBI Taxonomy" id="1776957"/>
    <lineage>
        <taxon>Bacteria</taxon>
        <taxon>Pseudomonadati</taxon>
        <taxon>Pseudomonadota</taxon>
        <taxon>Alphaproteobacteria</taxon>
        <taxon>Hyphomicrobiales</taxon>
        <taxon>Aurantimonadaceae</taxon>
        <taxon>Aureimonas</taxon>
    </lineage>
</organism>
<protein>
    <recommendedName>
        <fullName evidence="3">BrnT family toxin</fullName>
    </recommendedName>
</protein>
<keyword evidence="2" id="KW-1185">Reference proteome</keyword>
<comment type="caution">
    <text evidence="1">The sequence shown here is derived from an EMBL/GenBank/DDBJ whole genome shotgun (WGS) entry which is preliminary data.</text>
</comment>
<dbReference type="InterPro" id="IPR007460">
    <property type="entry name" value="BrnT_toxin"/>
</dbReference>
<dbReference type="RefSeq" id="WP_188853984.1">
    <property type="nucleotide sequence ID" value="NZ_BMJJ01000010.1"/>
</dbReference>
<evidence type="ECO:0000313" key="2">
    <source>
        <dbReference type="Proteomes" id="UP000613160"/>
    </source>
</evidence>